<gene>
    <name evidence="4" type="ORF">FOC84_21260</name>
</gene>
<feature type="domain" description="HTH tetR-type" evidence="3">
    <location>
        <begin position="1"/>
        <end position="59"/>
    </location>
</feature>
<organism evidence="4 5">
    <name type="scientific">Achromobacter pestifer</name>
    <dbReference type="NCBI Taxonomy" id="1353889"/>
    <lineage>
        <taxon>Bacteria</taxon>
        <taxon>Pseudomonadati</taxon>
        <taxon>Pseudomonadota</taxon>
        <taxon>Betaproteobacteria</taxon>
        <taxon>Burkholderiales</taxon>
        <taxon>Alcaligenaceae</taxon>
        <taxon>Achromobacter</taxon>
    </lineage>
</organism>
<dbReference type="GO" id="GO:0003677">
    <property type="term" value="F:DNA binding"/>
    <property type="evidence" value="ECO:0007669"/>
    <property type="project" value="UniProtKB-UniRule"/>
</dbReference>
<dbReference type="EMBL" id="CP053985">
    <property type="protein sequence ID" value="QKH39775.1"/>
    <property type="molecule type" value="Genomic_DNA"/>
</dbReference>
<sequence length="192" mass="21356">MAKMIRAGRELIEQHANLDLVLIGDVIRLAGTSIGAFYGRFQDKEAFLAAVLEAAVAESQAEADNLVWQNVVWTEGTASEIIAAMVDYYVDSCRQNQGTFRAVIKDFSLDNRESSLLFALNRHLHALFVPALLRKIQARAGEDIEAEIQIAMQMLLGTLSSMMLTAPGPMHLADDAIKPQLTERMRRLLRLD</sequence>
<dbReference type="Gene3D" id="1.10.357.10">
    <property type="entry name" value="Tetracycline Repressor, domain 2"/>
    <property type="match status" value="1"/>
</dbReference>
<evidence type="ECO:0000313" key="4">
    <source>
        <dbReference type="EMBL" id="QKH39775.1"/>
    </source>
</evidence>
<evidence type="ECO:0000256" key="1">
    <source>
        <dbReference type="ARBA" id="ARBA00023125"/>
    </source>
</evidence>
<keyword evidence="5" id="KW-1185">Reference proteome</keyword>
<feature type="DNA-binding region" description="H-T-H motif" evidence="2">
    <location>
        <begin position="22"/>
        <end position="41"/>
    </location>
</feature>
<evidence type="ECO:0000259" key="3">
    <source>
        <dbReference type="PROSITE" id="PS50977"/>
    </source>
</evidence>
<dbReference type="KEGG" id="apes:FOC84_21260"/>
<dbReference type="Proteomes" id="UP000500970">
    <property type="component" value="Chromosome"/>
</dbReference>
<proteinExistence type="predicted"/>
<dbReference type="PROSITE" id="PS50977">
    <property type="entry name" value="HTH_TETR_2"/>
    <property type="match status" value="1"/>
</dbReference>
<dbReference type="SUPFAM" id="SSF46689">
    <property type="entry name" value="Homeodomain-like"/>
    <property type="match status" value="1"/>
</dbReference>
<keyword evidence="1 2" id="KW-0238">DNA-binding</keyword>
<reference evidence="4 5" key="1">
    <citation type="submission" date="2020-05" db="EMBL/GenBank/DDBJ databases">
        <title>FDA dAtabase for Regulatory Grade micrObial Sequences (FDA-ARGOS): Supporting development and validation of Infectious Disease Dx tests.</title>
        <authorList>
            <person name="Sproer C."/>
            <person name="Gronow S."/>
            <person name="Severitt S."/>
            <person name="Schroder I."/>
            <person name="Tallon L."/>
            <person name="Sadzewicz L."/>
            <person name="Zhao X."/>
            <person name="Vavikolanu K."/>
            <person name="Mehta A."/>
            <person name="Aluvathingal J."/>
            <person name="Nadendla S."/>
            <person name="Myers T."/>
            <person name="Yan Y."/>
            <person name="Sichtig H."/>
        </authorList>
    </citation>
    <scope>NUCLEOTIDE SEQUENCE [LARGE SCALE GENOMIC DNA]</scope>
    <source>
        <strain evidence="4 5">FDAARGOS_790</strain>
    </source>
</reference>
<name>A0A7D4E237_9BURK</name>
<evidence type="ECO:0000256" key="2">
    <source>
        <dbReference type="PROSITE-ProRule" id="PRU00335"/>
    </source>
</evidence>
<dbReference type="InterPro" id="IPR001647">
    <property type="entry name" value="HTH_TetR"/>
</dbReference>
<accession>A0A7D4E237</accession>
<dbReference type="InterPro" id="IPR009057">
    <property type="entry name" value="Homeodomain-like_sf"/>
</dbReference>
<protein>
    <submittedName>
        <fullName evidence="4">TetR family transcriptional regulator</fullName>
    </submittedName>
</protein>
<evidence type="ECO:0000313" key="5">
    <source>
        <dbReference type="Proteomes" id="UP000500970"/>
    </source>
</evidence>
<dbReference type="AlphaFoldDB" id="A0A7D4E237"/>